<dbReference type="InterPro" id="IPR036186">
    <property type="entry name" value="Serpin_sf"/>
</dbReference>
<dbReference type="SMR" id="Q0Q018"/>
<dbReference type="InterPro" id="IPR023796">
    <property type="entry name" value="Serpin_dom"/>
</dbReference>
<keyword evidence="2" id="KW-0646">Protease inhibitor</keyword>
<evidence type="ECO:0000256" key="4">
    <source>
        <dbReference type="RuleBase" id="RU000411"/>
    </source>
</evidence>
<dbReference type="PANTHER" id="PTHR11461">
    <property type="entry name" value="SERINE PROTEASE INHIBITOR, SERPIN"/>
    <property type="match status" value="1"/>
</dbReference>
<dbReference type="SMART" id="SM00093">
    <property type="entry name" value="SERPIN"/>
    <property type="match status" value="1"/>
</dbReference>
<dbReference type="Pfam" id="PF00079">
    <property type="entry name" value="Serpin"/>
    <property type="match status" value="1"/>
</dbReference>
<proteinExistence type="evidence at transcript level"/>
<dbReference type="InterPro" id="IPR042178">
    <property type="entry name" value="Serpin_sf_1"/>
</dbReference>
<comment type="similarity">
    <text evidence="1 4">Belongs to the serpin family.</text>
</comment>
<dbReference type="SUPFAM" id="SSF56574">
    <property type="entry name" value="Serpins"/>
    <property type="match status" value="1"/>
</dbReference>
<sequence>KTHGLIDNLVDSSMLSDDTRVVLVNAIYFWDNWKNQFNPNDTENRDFYITPDKTKSIPTMYQENSFNYYESEELDAQILEMPYKADNFSFVLWLPRKKDGLSDIVEKLRNPDTFIESLIHFTREKVKVYLPVMKVESSIDMKDLSIKANITEMFSASDEFKGILKDDIPLYISYVVQQAQILVTETGTEAAAATGVAISVLSFVYPPPEIIIVDANHPYVYS</sequence>
<evidence type="ECO:0000256" key="2">
    <source>
        <dbReference type="ARBA" id="ARBA00022690"/>
    </source>
</evidence>
<organism evidence="6">
    <name type="scientific">Antheraea mylitta</name>
    <name type="common">Tasar silkworm</name>
    <dbReference type="NCBI Taxonomy" id="34739"/>
    <lineage>
        <taxon>Eukaryota</taxon>
        <taxon>Metazoa</taxon>
        <taxon>Ecdysozoa</taxon>
        <taxon>Arthropoda</taxon>
        <taxon>Hexapoda</taxon>
        <taxon>Insecta</taxon>
        <taxon>Pterygota</taxon>
        <taxon>Neoptera</taxon>
        <taxon>Endopterygota</taxon>
        <taxon>Lepidoptera</taxon>
        <taxon>Glossata</taxon>
        <taxon>Ditrysia</taxon>
        <taxon>Bombycoidea</taxon>
        <taxon>Saturniidae</taxon>
        <taxon>Saturniinae</taxon>
        <taxon>Saturniini</taxon>
        <taxon>Antheraea</taxon>
    </lineage>
</organism>
<dbReference type="AlphaFoldDB" id="Q0Q018"/>
<feature type="non-terminal residue" evidence="6">
    <location>
        <position position="1"/>
    </location>
</feature>
<evidence type="ECO:0000313" key="6">
    <source>
        <dbReference type="EMBL" id="ABG72716.1"/>
    </source>
</evidence>
<name>Q0Q018_ANTMY</name>
<feature type="non-terminal residue" evidence="6">
    <location>
        <position position="222"/>
    </location>
</feature>
<evidence type="ECO:0000256" key="3">
    <source>
        <dbReference type="ARBA" id="ARBA00022900"/>
    </source>
</evidence>
<reference evidence="6" key="1">
    <citation type="journal article" date="2006" name="BMC Genomics">
        <title>Analysis of bacteria-challenged wild silkmoth, Antheraea mylitta (lepidoptera) transcriptome reveals potential immune genes.</title>
        <authorList>
            <person name="Gandhe A.S."/>
            <person name="Arunkumar K.P."/>
            <person name="John S.H."/>
            <person name="Nagaraju J."/>
        </authorList>
    </citation>
    <scope>NUCLEOTIDE SEQUENCE</scope>
</reference>
<dbReference type="GO" id="GO:0005615">
    <property type="term" value="C:extracellular space"/>
    <property type="evidence" value="ECO:0007669"/>
    <property type="project" value="InterPro"/>
</dbReference>
<protein>
    <submittedName>
        <fullName evidence="6">Serpin-like protein</fullName>
    </submittedName>
</protein>
<keyword evidence="3" id="KW-0722">Serine protease inhibitor</keyword>
<dbReference type="EMBL" id="DQ666513">
    <property type="protein sequence ID" value="ABG72716.1"/>
    <property type="molecule type" value="mRNA"/>
</dbReference>
<accession>Q0Q018</accession>
<dbReference type="GO" id="GO:0004867">
    <property type="term" value="F:serine-type endopeptidase inhibitor activity"/>
    <property type="evidence" value="ECO:0007669"/>
    <property type="project" value="UniProtKB-KW"/>
</dbReference>
<feature type="domain" description="Serpin" evidence="5">
    <location>
        <begin position="1"/>
        <end position="218"/>
    </location>
</feature>
<dbReference type="InterPro" id="IPR000215">
    <property type="entry name" value="Serpin_fam"/>
</dbReference>
<dbReference type="PANTHER" id="PTHR11461:SF211">
    <property type="entry name" value="GH10112P-RELATED"/>
    <property type="match status" value="1"/>
</dbReference>
<dbReference type="Gene3D" id="3.30.497.10">
    <property type="entry name" value="Antithrombin, subunit I, domain 2"/>
    <property type="match status" value="1"/>
</dbReference>
<dbReference type="InterPro" id="IPR042185">
    <property type="entry name" value="Serpin_sf_2"/>
</dbReference>
<dbReference type="Gene3D" id="2.30.39.10">
    <property type="entry name" value="Alpha-1-antitrypsin, domain 1"/>
    <property type="match status" value="1"/>
</dbReference>
<evidence type="ECO:0000259" key="5">
    <source>
        <dbReference type="SMART" id="SM00093"/>
    </source>
</evidence>
<evidence type="ECO:0000256" key="1">
    <source>
        <dbReference type="ARBA" id="ARBA00009500"/>
    </source>
</evidence>